<name>A0ABQ4ZXP4_9ASTR</name>
<reference evidence="2" key="2">
    <citation type="submission" date="2022-01" db="EMBL/GenBank/DDBJ databases">
        <authorList>
            <person name="Yamashiro T."/>
            <person name="Shiraishi A."/>
            <person name="Satake H."/>
            <person name="Nakayama K."/>
        </authorList>
    </citation>
    <scope>NUCLEOTIDE SEQUENCE</scope>
</reference>
<accession>A0ABQ4ZXP4</accession>
<comment type="caution">
    <text evidence="2">The sequence shown here is derived from an EMBL/GenBank/DDBJ whole genome shotgun (WGS) entry which is preliminary data.</text>
</comment>
<sequence>MPTKIELTLEQSQQGVSDDVLVCIKGVEGLKRNVWIRGGSQLQSSITKTKMHKSSLEPEEIIIINHIRTQSVVILFSIHSDEWKSFQSQPQTALRYKRQCCSPIPAKSDSSPHAHTQSLKVNHSTSRWLLLNKNVIGLKAQVHVKFSNSDNHKLPHHQRSSKSNKESSSEEIVNQRNIR</sequence>
<dbReference type="Proteomes" id="UP001151760">
    <property type="component" value="Unassembled WGS sequence"/>
</dbReference>
<proteinExistence type="predicted"/>
<feature type="region of interest" description="Disordered" evidence="1">
    <location>
        <begin position="147"/>
        <end position="179"/>
    </location>
</feature>
<protein>
    <submittedName>
        <fullName evidence="2">Uncharacterized protein</fullName>
    </submittedName>
</protein>
<reference evidence="2" key="1">
    <citation type="journal article" date="2022" name="Int. J. Mol. Sci.">
        <title>Draft Genome of Tanacetum Coccineum: Genomic Comparison of Closely Related Tanacetum-Family Plants.</title>
        <authorList>
            <person name="Yamashiro T."/>
            <person name="Shiraishi A."/>
            <person name="Nakayama K."/>
            <person name="Satake H."/>
        </authorList>
    </citation>
    <scope>NUCLEOTIDE SEQUENCE</scope>
</reference>
<gene>
    <name evidence="2" type="ORF">Tco_0801224</name>
</gene>
<dbReference type="EMBL" id="BQNB010011718">
    <property type="protein sequence ID" value="GJS94256.1"/>
    <property type="molecule type" value="Genomic_DNA"/>
</dbReference>
<keyword evidence="3" id="KW-1185">Reference proteome</keyword>
<evidence type="ECO:0000256" key="1">
    <source>
        <dbReference type="SAM" id="MobiDB-lite"/>
    </source>
</evidence>
<evidence type="ECO:0000313" key="2">
    <source>
        <dbReference type="EMBL" id="GJS94256.1"/>
    </source>
</evidence>
<organism evidence="2 3">
    <name type="scientific">Tanacetum coccineum</name>
    <dbReference type="NCBI Taxonomy" id="301880"/>
    <lineage>
        <taxon>Eukaryota</taxon>
        <taxon>Viridiplantae</taxon>
        <taxon>Streptophyta</taxon>
        <taxon>Embryophyta</taxon>
        <taxon>Tracheophyta</taxon>
        <taxon>Spermatophyta</taxon>
        <taxon>Magnoliopsida</taxon>
        <taxon>eudicotyledons</taxon>
        <taxon>Gunneridae</taxon>
        <taxon>Pentapetalae</taxon>
        <taxon>asterids</taxon>
        <taxon>campanulids</taxon>
        <taxon>Asterales</taxon>
        <taxon>Asteraceae</taxon>
        <taxon>Asteroideae</taxon>
        <taxon>Anthemideae</taxon>
        <taxon>Anthemidinae</taxon>
        <taxon>Tanacetum</taxon>
    </lineage>
</organism>
<evidence type="ECO:0000313" key="3">
    <source>
        <dbReference type="Proteomes" id="UP001151760"/>
    </source>
</evidence>